<dbReference type="InterPro" id="IPR039426">
    <property type="entry name" value="TonB-dep_rcpt-like"/>
</dbReference>
<keyword evidence="7 17" id="KW-0732">Signal</keyword>
<comment type="caution">
    <text evidence="20">The sequence shown here is derived from an EMBL/GenBank/DDBJ whole genome shotgun (WGS) entry which is preliminary data.</text>
</comment>
<keyword evidence="11 14" id="KW-0472">Membrane</keyword>
<dbReference type="GO" id="GO:0015344">
    <property type="term" value="F:siderophore uptake transmembrane transporter activity"/>
    <property type="evidence" value="ECO:0007669"/>
    <property type="project" value="TreeGrafter"/>
</dbReference>
<dbReference type="Proteomes" id="UP000269001">
    <property type="component" value="Unassembled WGS sequence"/>
</dbReference>
<evidence type="ECO:0000256" key="3">
    <source>
        <dbReference type="ARBA" id="ARBA00022448"/>
    </source>
</evidence>
<evidence type="ECO:0000256" key="6">
    <source>
        <dbReference type="ARBA" id="ARBA00022692"/>
    </source>
</evidence>
<dbReference type="PANTHER" id="PTHR32552:SF74">
    <property type="entry name" value="HYDROXAMATE SIDEROPHORE RECEPTOR FHUE"/>
    <property type="match status" value="1"/>
</dbReference>
<keyword evidence="3 14" id="KW-0813">Transport</keyword>
<feature type="domain" description="TonB-dependent receptor-like beta-barrel" evidence="18">
    <location>
        <begin position="256"/>
        <end position="715"/>
    </location>
</feature>
<evidence type="ECO:0000256" key="8">
    <source>
        <dbReference type="ARBA" id="ARBA00023004"/>
    </source>
</evidence>
<evidence type="ECO:0000313" key="21">
    <source>
        <dbReference type="Proteomes" id="UP000269001"/>
    </source>
</evidence>
<evidence type="ECO:0000256" key="9">
    <source>
        <dbReference type="ARBA" id="ARBA00023065"/>
    </source>
</evidence>
<dbReference type="InterPro" id="IPR010105">
    <property type="entry name" value="TonB_sidphr_rcpt"/>
</dbReference>
<feature type="short sequence motif" description="TonB C-terminal box" evidence="15">
    <location>
        <begin position="729"/>
        <end position="746"/>
    </location>
</feature>
<dbReference type="CDD" id="cd01347">
    <property type="entry name" value="ligand_gated_channel"/>
    <property type="match status" value="1"/>
</dbReference>
<keyword evidence="10 16" id="KW-0798">TonB box</keyword>
<evidence type="ECO:0000256" key="11">
    <source>
        <dbReference type="ARBA" id="ARBA00023136"/>
    </source>
</evidence>
<proteinExistence type="inferred from homology"/>
<dbReference type="GO" id="GO:0038023">
    <property type="term" value="F:signaling receptor activity"/>
    <property type="evidence" value="ECO:0007669"/>
    <property type="project" value="InterPro"/>
</dbReference>
<evidence type="ECO:0000256" key="14">
    <source>
        <dbReference type="PROSITE-ProRule" id="PRU01360"/>
    </source>
</evidence>
<evidence type="ECO:0000313" key="20">
    <source>
        <dbReference type="EMBL" id="RKG34160.1"/>
    </source>
</evidence>
<gene>
    <name evidence="20" type="ORF">D7V21_07110</name>
</gene>
<feature type="chain" id="PRO_5017247174" evidence="17">
    <location>
        <begin position="28"/>
        <end position="746"/>
    </location>
</feature>
<dbReference type="RefSeq" id="WP_120369820.1">
    <property type="nucleotide sequence ID" value="NZ_RAXU01000007.1"/>
</dbReference>
<dbReference type="PROSITE" id="PS52016">
    <property type="entry name" value="TONB_DEPENDENT_REC_3"/>
    <property type="match status" value="1"/>
</dbReference>
<keyword evidence="4 14" id="KW-1134">Transmembrane beta strand</keyword>
<sequence length="746" mass="82170">MPFFAQTPLSLAIFSVLLSSISSIAFAEDKALDQETAVLPSIVLHADEQGDKTEGTGSYKAKASKGSAKLNLSIQETPQSVSVITREQIEQRNLNIIDDVLMATPGVTVTKLDSERSSYYSRGYPITNRQIDGMPIGENSPRTDSFFFDRIEVVKGATGLTGSTGNPSATINMIRKRPTKELSGYASTSFSRWDTIRNEADVSIPLTQDGSVRSRVMAMHEQGDSYMDYYSLESSAAMAMVEADFSDRLTGSIGFQYQDNQPKGSTWGTVPYWNADGSLANLPRNFSLANRWNTISQNDRTAFVDLSYKFANDWLIKAAASYSYSKNFWLMSYGGNGFPKADGTGIGLWSAVYPTQESKKTNLELYATGPFKLFNREHEFIFGANGYQRSNDVPTGALYGNIGDQVTCTGKNETIANNIAGSCLINDWQSWNGNATTKPNYTVTSASADAKQQNYGVYSTVRLSITDPLKLIVGGRYSEYKATNGTKSDVKADSFTPYVGITYDITPLVTAYASYTDIFSPTTNKDRNSRFLDPETGKAYEIGVKTSLLDEQLLATAAIFRSEKENVAVRDLEAINQGIKTDDGADPMIASGEGYKVEGFELEAIGQITKGWNVSAGYTYVNSVSSAQVSALTNVPQNLVKVYTNLKLPETWWNGAEKLNVGFGVNWQSEVKRKWGGAPSNTDGFIRQDSYFLASANIGYDFSKNLSANLQFNNLFDEKYYQEIGFYNGVYWGEPRNVTLTLKAKF</sequence>
<evidence type="ECO:0000256" key="15">
    <source>
        <dbReference type="PROSITE-ProRule" id="PRU10144"/>
    </source>
</evidence>
<name>A0A3A8ETW8_9GAMM</name>
<evidence type="ECO:0000259" key="19">
    <source>
        <dbReference type="Pfam" id="PF07715"/>
    </source>
</evidence>
<reference evidence="20 21" key="1">
    <citation type="submission" date="2018-09" db="EMBL/GenBank/DDBJ databases">
        <title>The draft genome of Acinetobacter spp. strains.</title>
        <authorList>
            <person name="Qin J."/>
            <person name="Feng Y."/>
            <person name="Zong Z."/>
        </authorList>
    </citation>
    <scope>NUCLEOTIDE SEQUENCE [LARGE SCALE GENOMIC DNA]</scope>
    <source>
        <strain evidence="20 21">WCHAc060096</strain>
    </source>
</reference>
<accession>A0A3A8ETW8</accession>
<evidence type="ECO:0000256" key="13">
    <source>
        <dbReference type="ARBA" id="ARBA00023237"/>
    </source>
</evidence>
<dbReference type="Pfam" id="PF07715">
    <property type="entry name" value="Plug"/>
    <property type="match status" value="1"/>
</dbReference>
<keyword evidence="21" id="KW-1185">Reference proteome</keyword>
<dbReference type="Gene3D" id="2.40.170.20">
    <property type="entry name" value="TonB-dependent receptor, beta-barrel domain"/>
    <property type="match status" value="1"/>
</dbReference>
<evidence type="ECO:0000256" key="12">
    <source>
        <dbReference type="ARBA" id="ARBA00023170"/>
    </source>
</evidence>
<evidence type="ECO:0000256" key="4">
    <source>
        <dbReference type="ARBA" id="ARBA00022452"/>
    </source>
</evidence>
<organism evidence="20 21">
    <name type="scientific">Acinetobacter guerrae</name>
    <dbReference type="NCBI Taxonomy" id="1843371"/>
    <lineage>
        <taxon>Bacteria</taxon>
        <taxon>Pseudomonadati</taxon>
        <taxon>Pseudomonadota</taxon>
        <taxon>Gammaproteobacteria</taxon>
        <taxon>Moraxellales</taxon>
        <taxon>Moraxellaceae</taxon>
        <taxon>Acinetobacter</taxon>
    </lineage>
</organism>
<evidence type="ECO:0000256" key="2">
    <source>
        <dbReference type="ARBA" id="ARBA00009810"/>
    </source>
</evidence>
<dbReference type="InterPro" id="IPR037066">
    <property type="entry name" value="Plug_dom_sf"/>
</dbReference>
<evidence type="ECO:0000256" key="10">
    <source>
        <dbReference type="ARBA" id="ARBA00023077"/>
    </source>
</evidence>
<keyword evidence="6 14" id="KW-0812">Transmembrane</keyword>
<comment type="similarity">
    <text evidence="2 14 16">Belongs to the TonB-dependent receptor family.</text>
</comment>
<dbReference type="AlphaFoldDB" id="A0A3A8ETW8"/>
<evidence type="ECO:0000256" key="17">
    <source>
        <dbReference type="SAM" id="SignalP"/>
    </source>
</evidence>
<evidence type="ECO:0000256" key="16">
    <source>
        <dbReference type="RuleBase" id="RU003357"/>
    </source>
</evidence>
<feature type="domain" description="TonB-dependent receptor plug" evidence="19">
    <location>
        <begin position="74"/>
        <end position="167"/>
    </location>
</feature>
<dbReference type="Gene3D" id="2.170.130.10">
    <property type="entry name" value="TonB-dependent receptor, plug domain"/>
    <property type="match status" value="1"/>
</dbReference>
<evidence type="ECO:0000259" key="18">
    <source>
        <dbReference type="Pfam" id="PF00593"/>
    </source>
</evidence>
<comment type="subcellular location">
    <subcellularLocation>
        <location evidence="1 14">Cell outer membrane</location>
        <topology evidence="1 14">Multi-pass membrane protein</topology>
    </subcellularLocation>
</comment>
<evidence type="ECO:0000256" key="5">
    <source>
        <dbReference type="ARBA" id="ARBA00022496"/>
    </source>
</evidence>
<dbReference type="InterPro" id="IPR010917">
    <property type="entry name" value="TonB_rcpt_CS"/>
</dbReference>
<dbReference type="GO" id="GO:0009279">
    <property type="term" value="C:cell outer membrane"/>
    <property type="evidence" value="ECO:0007669"/>
    <property type="project" value="UniProtKB-SubCell"/>
</dbReference>
<feature type="signal peptide" evidence="17">
    <location>
        <begin position="1"/>
        <end position="27"/>
    </location>
</feature>
<dbReference type="PROSITE" id="PS01156">
    <property type="entry name" value="TONB_DEPENDENT_REC_2"/>
    <property type="match status" value="1"/>
</dbReference>
<dbReference type="InterPro" id="IPR012910">
    <property type="entry name" value="Plug_dom"/>
</dbReference>
<protein>
    <submittedName>
        <fullName evidence="20">TonB-dependent siderophore receptor</fullName>
    </submittedName>
</protein>
<evidence type="ECO:0000256" key="7">
    <source>
        <dbReference type="ARBA" id="ARBA00022729"/>
    </source>
</evidence>
<dbReference type="Pfam" id="PF00593">
    <property type="entry name" value="TonB_dep_Rec_b-barrel"/>
    <property type="match status" value="1"/>
</dbReference>
<keyword evidence="12 20" id="KW-0675">Receptor</keyword>
<keyword evidence="13 14" id="KW-0998">Cell outer membrane</keyword>
<dbReference type="EMBL" id="RAXU01000007">
    <property type="protein sequence ID" value="RKG34160.1"/>
    <property type="molecule type" value="Genomic_DNA"/>
</dbReference>
<dbReference type="FunFam" id="2.170.130.10:FF:000010">
    <property type="entry name" value="Ferripyoverdine receptor"/>
    <property type="match status" value="1"/>
</dbReference>
<dbReference type="SUPFAM" id="SSF56935">
    <property type="entry name" value="Porins"/>
    <property type="match status" value="1"/>
</dbReference>
<dbReference type="PANTHER" id="PTHR32552">
    <property type="entry name" value="FERRICHROME IRON RECEPTOR-RELATED"/>
    <property type="match status" value="1"/>
</dbReference>
<keyword evidence="9" id="KW-0406">Ion transport</keyword>
<dbReference type="NCBIfam" id="TIGR01783">
    <property type="entry name" value="TonB-siderophor"/>
    <property type="match status" value="1"/>
</dbReference>
<dbReference type="GO" id="GO:0015891">
    <property type="term" value="P:siderophore transport"/>
    <property type="evidence" value="ECO:0007669"/>
    <property type="project" value="InterPro"/>
</dbReference>
<dbReference type="InterPro" id="IPR036942">
    <property type="entry name" value="Beta-barrel_TonB_sf"/>
</dbReference>
<keyword evidence="8" id="KW-0408">Iron</keyword>
<evidence type="ECO:0000256" key="1">
    <source>
        <dbReference type="ARBA" id="ARBA00004571"/>
    </source>
</evidence>
<dbReference type="InterPro" id="IPR000531">
    <property type="entry name" value="Beta-barrel_TonB"/>
</dbReference>
<keyword evidence="5" id="KW-0410">Iron transport</keyword>